<dbReference type="PANTHER" id="PTHR33463:SF183">
    <property type="entry name" value="NB-ARC DOMAIN DISEASE RESISTANCE PROTEIN"/>
    <property type="match status" value="1"/>
</dbReference>
<evidence type="ECO:0000313" key="3">
    <source>
        <dbReference type="EMBL" id="EEF40605.1"/>
    </source>
</evidence>
<dbReference type="PANTHER" id="PTHR33463">
    <property type="entry name" value="NB-ARC DOMAIN-CONTAINING PROTEIN-RELATED"/>
    <property type="match status" value="1"/>
</dbReference>
<dbReference type="SUPFAM" id="SSF52540">
    <property type="entry name" value="P-loop containing nucleoside triphosphate hydrolases"/>
    <property type="match status" value="1"/>
</dbReference>
<keyword evidence="4" id="KW-1185">Reference proteome</keyword>
<dbReference type="eggNOG" id="KOG4658">
    <property type="taxonomic scope" value="Eukaryota"/>
</dbReference>
<dbReference type="InterPro" id="IPR027417">
    <property type="entry name" value="P-loop_NTPase"/>
</dbReference>
<dbReference type="EMBL" id="EQ973883">
    <property type="protein sequence ID" value="EEF40605.1"/>
    <property type="molecule type" value="Genomic_DNA"/>
</dbReference>
<organism evidence="3 4">
    <name type="scientific">Ricinus communis</name>
    <name type="common">Castor bean</name>
    <dbReference type="NCBI Taxonomy" id="3988"/>
    <lineage>
        <taxon>Eukaryota</taxon>
        <taxon>Viridiplantae</taxon>
        <taxon>Streptophyta</taxon>
        <taxon>Embryophyta</taxon>
        <taxon>Tracheophyta</taxon>
        <taxon>Spermatophyta</taxon>
        <taxon>Magnoliopsida</taxon>
        <taxon>eudicotyledons</taxon>
        <taxon>Gunneridae</taxon>
        <taxon>Pentapetalae</taxon>
        <taxon>rosids</taxon>
        <taxon>fabids</taxon>
        <taxon>Malpighiales</taxon>
        <taxon>Euphorbiaceae</taxon>
        <taxon>Acalyphoideae</taxon>
        <taxon>Acalypheae</taxon>
        <taxon>Ricinus</taxon>
    </lineage>
</organism>
<reference evidence="4" key="1">
    <citation type="journal article" date="2010" name="Nat. Biotechnol.">
        <title>Draft genome sequence of the oilseed species Ricinus communis.</title>
        <authorList>
            <person name="Chan A.P."/>
            <person name="Crabtree J."/>
            <person name="Zhao Q."/>
            <person name="Lorenzi H."/>
            <person name="Orvis J."/>
            <person name="Puiu D."/>
            <person name="Melake-Berhan A."/>
            <person name="Jones K.M."/>
            <person name="Redman J."/>
            <person name="Chen G."/>
            <person name="Cahoon E.B."/>
            <person name="Gedil M."/>
            <person name="Stanke M."/>
            <person name="Haas B.J."/>
            <person name="Wortman J.R."/>
            <person name="Fraser-Liggett C.M."/>
            <person name="Ravel J."/>
            <person name="Rabinowicz P.D."/>
        </authorList>
    </citation>
    <scope>NUCLEOTIDE SEQUENCE [LARGE SCALE GENOMIC DNA]</scope>
    <source>
        <strain evidence="4">cv. Hale</strain>
    </source>
</reference>
<proteinExistence type="predicted"/>
<dbReference type="Gene3D" id="3.40.50.300">
    <property type="entry name" value="P-loop containing nucleotide triphosphate hydrolases"/>
    <property type="match status" value="1"/>
</dbReference>
<protein>
    <recommendedName>
        <fullName evidence="2">NB-ARC domain-containing protein</fullName>
    </recommendedName>
</protein>
<dbReference type="Proteomes" id="UP000008311">
    <property type="component" value="Unassembled WGS sequence"/>
</dbReference>
<dbReference type="Pfam" id="PF00931">
    <property type="entry name" value="NB-ARC"/>
    <property type="match status" value="1"/>
</dbReference>
<evidence type="ECO:0000259" key="2">
    <source>
        <dbReference type="Pfam" id="PF00931"/>
    </source>
</evidence>
<dbReference type="InParanoid" id="B9S726"/>
<name>B9S726_RICCO</name>
<evidence type="ECO:0000256" key="1">
    <source>
        <dbReference type="ARBA" id="ARBA00022821"/>
    </source>
</evidence>
<dbReference type="InterPro" id="IPR050905">
    <property type="entry name" value="Plant_NBS-LRR"/>
</dbReference>
<feature type="domain" description="NB-ARC" evidence="2">
    <location>
        <begin position="118"/>
        <end position="189"/>
    </location>
</feature>
<dbReference type="STRING" id="3988.B9S726"/>
<dbReference type="GO" id="GO:0043531">
    <property type="term" value="F:ADP binding"/>
    <property type="evidence" value="ECO:0007669"/>
    <property type="project" value="InterPro"/>
</dbReference>
<keyword evidence="1" id="KW-0611">Plant defense</keyword>
<dbReference type="InterPro" id="IPR002182">
    <property type="entry name" value="NB-ARC"/>
</dbReference>
<gene>
    <name evidence="3" type="ORF">RCOM_1332360</name>
</gene>
<sequence>MTEADQFVQDANRKLKVPIPSVPYWKEAADKLHQKVGEFLEKETPRASNRCLNGCCQNPWLRHSSSRKASKMTEEIRKKIQEAPYFGNLAYDAPQLNLGSTFNLEGAKDFESRLSVTNDVWEALKNDELSIIGICGMGGVGKTTLVKKLVKGVEAENLFGVVAMVVISRNPNLTIQDDIVERLGLKIEEKTLVGKQESCMSGL</sequence>
<accession>B9S726</accession>
<evidence type="ECO:0000313" key="4">
    <source>
        <dbReference type="Proteomes" id="UP000008311"/>
    </source>
</evidence>
<dbReference type="AlphaFoldDB" id="B9S726"/>